<dbReference type="AlphaFoldDB" id="A0A2T5U8W4"/>
<gene>
    <name evidence="2" type="ORF">C8J25_10219</name>
</gene>
<dbReference type="GO" id="GO:0003677">
    <property type="term" value="F:DNA binding"/>
    <property type="evidence" value="ECO:0007669"/>
    <property type="project" value="InterPro"/>
</dbReference>
<proteinExistence type="predicted"/>
<dbReference type="PANTHER" id="PTHR30461:SF23">
    <property type="entry name" value="DNA RECOMBINASE-RELATED"/>
    <property type="match status" value="1"/>
</dbReference>
<dbReference type="Gene3D" id="3.90.1750.20">
    <property type="entry name" value="Putative Large Serine Recombinase, Chain B, Domain 2"/>
    <property type="match status" value="1"/>
</dbReference>
<feature type="domain" description="Resolvase/invertase-type recombinase catalytic" evidence="1">
    <location>
        <begin position="3"/>
        <end position="151"/>
    </location>
</feature>
<dbReference type="SUPFAM" id="SSF53041">
    <property type="entry name" value="Resolvase-like"/>
    <property type="match status" value="1"/>
</dbReference>
<organism evidence="2 3">
    <name type="scientific">Sphingomonas faeni</name>
    <dbReference type="NCBI Taxonomy" id="185950"/>
    <lineage>
        <taxon>Bacteria</taxon>
        <taxon>Pseudomonadati</taxon>
        <taxon>Pseudomonadota</taxon>
        <taxon>Alphaproteobacteria</taxon>
        <taxon>Sphingomonadales</taxon>
        <taxon>Sphingomonadaceae</taxon>
        <taxon>Sphingomonas</taxon>
    </lineage>
</organism>
<dbReference type="EMBL" id="QAYE01000002">
    <property type="protein sequence ID" value="PTW47930.1"/>
    <property type="molecule type" value="Genomic_DNA"/>
</dbReference>
<dbReference type="Gene3D" id="3.40.50.1390">
    <property type="entry name" value="Resolvase, N-terminal catalytic domain"/>
    <property type="match status" value="1"/>
</dbReference>
<name>A0A2T5U8W4_9SPHN</name>
<dbReference type="InterPro" id="IPR025827">
    <property type="entry name" value="Zn_ribbon_recom_dom"/>
</dbReference>
<accession>A0A2T5U8W4</accession>
<dbReference type="SMART" id="SM00857">
    <property type="entry name" value="Resolvase"/>
    <property type="match status" value="1"/>
</dbReference>
<dbReference type="Proteomes" id="UP000244013">
    <property type="component" value="Unassembled WGS sequence"/>
</dbReference>
<dbReference type="GO" id="GO:0000150">
    <property type="term" value="F:DNA strand exchange activity"/>
    <property type="evidence" value="ECO:0007669"/>
    <property type="project" value="InterPro"/>
</dbReference>
<comment type="caution">
    <text evidence="2">The sequence shown here is derived from an EMBL/GenBank/DDBJ whole genome shotgun (WGS) entry which is preliminary data.</text>
</comment>
<dbReference type="PROSITE" id="PS51736">
    <property type="entry name" value="RECOMBINASES_3"/>
    <property type="match status" value="1"/>
</dbReference>
<dbReference type="Pfam" id="PF00239">
    <property type="entry name" value="Resolvase"/>
    <property type="match status" value="1"/>
</dbReference>
<dbReference type="InterPro" id="IPR006119">
    <property type="entry name" value="Resolv_N"/>
</dbReference>
<dbReference type="PANTHER" id="PTHR30461">
    <property type="entry name" value="DNA-INVERTASE FROM LAMBDOID PROPHAGE"/>
    <property type="match status" value="1"/>
</dbReference>
<dbReference type="InterPro" id="IPR038109">
    <property type="entry name" value="DNA_bind_recomb_sf"/>
</dbReference>
<dbReference type="InterPro" id="IPR036162">
    <property type="entry name" value="Resolvase-like_N_sf"/>
</dbReference>
<dbReference type="Pfam" id="PF13408">
    <property type="entry name" value="Zn_ribbon_recom"/>
    <property type="match status" value="1"/>
</dbReference>
<protein>
    <submittedName>
        <fullName evidence="2">DNA invertase Pin-like site-specific DNA recombinase</fullName>
    </submittedName>
</protein>
<dbReference type="InterPro" id="IPR011109">
    <property type="entry name" value="DNA_bind_recombinase_dom"/>
</dbReference>
<sequence length="576" mass="63673">MKRCAIYARYSTDKHDVQSIEAQLMMCRREVIRQGWQEVLCFTDAAESAATMHRPGMKALLAAVAAGGVDIVYADAMDRLSCSQADIATLFDRLRFRGIVLATRKEGIVTPLHIGMIGTINAEQLSATSDKTRDALVRRHAMGQNPGGSAYGYEKRIEHDGNGERIRGLQQIVPTEAAVVVRTFEDYPAGLSPIAFTRRINADGVPSPRNGKASRHPLAKAAAWTPNTLTGNAARGTGILDNPLCVGRRLYGKQTYRKNPETRKRHAFINPEEKISDDVKSPALSIVTLELWERVKSRQATLPRAAKPRTEIGTLPFFAQQRPKYLLSGTMICGSCGGSYTKSGKTRFGCQAAAKKGPTWCDRLTIRQDELDIRVLAGLSGEMLRDDVVAAFLLEYEAETRRLTAETVSARPEREAELANPDQQLSRAKAAILEGVDAMVFVEEMKIWTERRMVLLAKQELTEQETTDSFPEPGLFTPELSRAYREKVEQLTAAFKDEALKAQAFERLRALIEAVVRTPEGGDLAFERYGELASMLSLCAEPETRKPSAGEPLEVLQVSLVAGTCSHFDLLTHCRC</sequence>
<reference evidence="2 3" key="1">
    <citation type="submission" date="2018-04" db="EMBL/GenBank/DDBJ databases">
        <title>Genomic Encyclopedia of Type Strains, Phase III (KMG-III): the genomes of soil and plant-associated and newly described type strains.</title>
        <authorList>
            <person name="Whitman W."/>
        </authorList>
    </citation>
    <scope>NUCLEOTIDE SEQUENCE [LARGE SCALE GENOMIC DNA]</scope>
    <source>
        <strain evidence="2 3">MA-olki</strain>
    </source>
</reference>
<evidence type="ECO:0000313" key="2">
    <source>
        <dbReference type="EMBL" id="PTW47930.1"/>
    </source>
</evidence>
<evidence type="ECO:0000259" key="1">
    <source>
        <dbReference type="PROSITE" id="PS51736"/>
    </source>
</evidence>
<dbReference type="InterPro" id="IPR050639">
    <property type="entry name" value="SSR_resolvase"/>
</dbReference>
<dbReference type="CDD" id="cd00338">
    <property type="entry name" value="Ser_Recombinase"/>
    <property type="match status" value="1"/>
</dbReference>
<dbReference type="Pfam" id="PF07508">
    <property type="entry name" value="Recombinase"/>
    <property type="match status" value="1"/>
</dbReference>
<evidence type="ECO:0000313" key="3">
    <source>
        <dbReference type="Proteomes" id="UP000244013"/>
    </source>
</evidence>